<dbReference type="InterPro" id="IPR003439">
    <property type="entry name" value="ABC_transporter-like_ATP-bd"/>
</dbReference>
<feature type="compositionally biased region" description="Acidic residues" evidence="5">
    <location>
        <begin position="349"/>
        <end position="391"/>
    </location>
</feature>
<keyword evidence="2" id="KW-0813">Transport</keyword>
<evidence type="ECO:0000259" key="6">
    <source>
        <dbReference type="PROSITE" id="PS50893"/>
    </source>
</evidence>
<dbReference type="GO" id="GO:0005524">
    <property type="term" value="F:ATP binding"/>
    <property type="evidence" value="ECO:0007669"/>
    <property type="project" value="UniProtKB-KW"/>
</dbReference>
<reference evidence="7" key="1">
    <citation type="journal article" date="2021" name="PeerJ">
        <title>Extensive microbial diversity within the chicken gut microbiome revealed by metagenomics and culture.</title>
        <authorList>
            <person name="Gilroy R."/>
            <person name="Ravi A."/>
            <person name="Getino M."/>
            <person name="Pursley I."/>
            <person name="Horton D.L."/>
            <person name="Alikhan N.F."/>
            <person name="Baker D."/>
            <person name="Gharbi K."/>
            <person name="Hall N."/>
            <person name="Watson M."/>
            <person name="Adriaenssens E.M."/>
            <person name="Foster-Nyarko E."/>
            <person name="Jarju S."/>
            <person name="Secka A."/>
            <person name="Antonio M."/>
            <person name="Oren A."/>
            <person name="Chaudhuri R.R."/>
            <person name="La Ragione R."/>
            <person name="Hildebrand F."/>
            <person name="Pallen M.J."/>
        </authorList>
    </citation>
    <scope>NUCLEOTIDE SEQUENCE</scope>
    <source>
        <strain evidence="7">ChiHjej8B7-3636</strain>
    </source>
</reference>
<dbReference type="InterPro" id="IPR027417">
    <property type="entry name" value="P-loop_NTPase"/>
</dbReference>
<dbReference type="AlphaFoldDB" id="A0A9D2H5T5"/>
<sequence length="502" mass="51718">MSDGKVIEFADVSMTFGDAPAVDGLTARVDPGRVTAFLGPNGAGKTTTLRILLGELRPTRGRATIGGTEYARIARPAASIGAVMSLEALERARRKTVSKHLAKSAKRVGVGSARVREVLTIVGLAEMAEMRIGSLSLGMKHRLAVAEALLGNPSVLVFDEPANGLDPEGIRWIRLLMRTFADEGRTVLMSSHVLSEVEQVADSLLVLNQGELLFEGPIELLSEAEGGVVTVDAEDRDALRDALDEAGLEYRVLRSGIAIDDATTGEVGSLAAAAGVALSTLTHRGPTLEDVYLQIIDGTWTAPARTAALDPAAFAAPVAGDEAVSSDVDESSVGSDAADHADGGSIPDDGGDAADDADDESGEEIAEDDASDAETAEEPEATAESDDDADELAAMFSDDHAGSAGAATAAAALPGIAGLAGLAHGLRSDDEDGDGDEVPEGVVSPGLERTLSEPDAEEPAAGADDDWEAQLLSSMLDEDPEEKPSLLDDSGAFPAASFEVPD</sequence>
<name>A0A9D2H5T5_9MICO</name>
<dbReference type="EMBL" id="DXAM01000072">
    <property type="protein sequence ID" value="HJA04241.1"/>
    <property type="molecule type" value="Genomic_DNA"/>
</dbReference>
<keyword evidence="4 7" id="KW-0067">ATP-binding</keyword>
<dbReference type="Pfam" id="PF00005">
    <property type="entry name" value="ABC_tran"/>
    <property type="match status" value="1"/>
</dbReference>
<dbReference type="PANTHER" id="PTHR43335:SF4">
    <property type="entry name" value="ABC TRANSPORTER, ATP-BINDING PROTEIN"/>
    <property type="match status" value="1"/>
</dbReference>
<feature type="domain" description="ABC transporter" evidence="6">
    <location>
        <begin position="7"/>
        <end position="234"/>
    </location>
</feature>
<accession>A0A9D2H5T5</accession>
<organism evidence="7 8">
    <name type="scientific">Candidatus Microbacterium stercoravium</name>
    <dbReference type="NCBI Taxonomy" id="2838697"/>
    <lineage>
        <taxon>Bacteria</taxon>
        <taxon>Bacillati</taxon>
        <taxon>Actinomycetota</taxon>
        <taxon>Actinomycetes</taxon>
        <taxon>Micrococcales</taxon>
        <taxon>Microbacteriaceae</taxon>
        <taxon>Microbacterium</taxon>
    </lineage>
</organism>
<evidence type="ECO:0000313" key="8">
    <source>
        <dbReference type="Proteomes" id="UP000824220"/>
    </source>
</evidence>
<proteinExistence type="inferred from homology"/>
<evidence type="ECO:0000256" key="3">
    <source>
        <dbReference type="ARBA" id="ARBA00022741"/>
    </source>
</evidence>
<dbReference type="Proteomes" id="UP000824220">
    <property type="component" value="Unassembled WGS sequence"/>
</dbReference>
<dbReference type="Gene3D" id="3.40.50.300">
    <property type="entry name" value="P-loop containing nucleotide triphosphate hydrolases"/>
    <property type="match status" value="1"/>
</dbReference>
<feature type="region of interest" description="Disordered" evidence="5">
    <location>
        <begin position="476"/>
        <end position="502"/>
    </location>
</feature>
<reference evidence="7" key="2">
    <citation type="submission" date="2021-04" db="EMBL/GenBank/DDBJ databases">
        <authorList>
            <person name="Gilroy R."/>
        </authorList>
    </citation>
    <scope>NUCLEOTIDE SEQUENCE</scope>
    <source>
        <strain evidence="7">ChiHjej8B7-3636</strain>
    </source>
</reference>
<evidence type="ECO:0000256" key="5">
    <source>
        <dbReference type="SAM" id="MobiDB-lite"/>
    </source>
</evidence>
<dbReference type="SMART" id="SM00382">
    <property type="entry name" value="AAA"/>
    <property type="match status" value="1"/>
</dbReference>
<feature type="region of interest" description="Disordered" evidence="5">
    <location>
        <begin position="321"/>
        <end position="408"/>
    </location>
</feature>
<evidence type="ECO:0000256" key="1">
    <source>
        <dbReference type="ARBA" id="ARBA00005417"/>
    </source>
</evidence>
<evidence type="ECO:0000256" key="2">
    <source>
        <dbReference type="ARBA" id="ARBA00022448"/>
    </source>
</evidence>
<feature type="compositionally biased region" description="Acidic residues" evidence="5">
    <location>
        <begin position="429"/>
        <end position="439"/>
    </location>
</feature>
<dbReference type="PANTHER" id="PTHR43335">
    <property type="entry name" value="ABC TRANSPORTER, ATP-BINDING PROTEIN"/>
    <property type="match status" value="1"/>
</dbReference>
<feature type="compositionally biased region" description="Acidic residues" evidence="5">
    <location>
        <begin position="454"/>
        <end position="463"/>
    </location>
</feature>
<dbReference type="GO" id="GO:0016887">
    <property type="term" value="F:ATP hydrolysis activity"/>
    <property type="evidence" value="ECO:0007669"/>
    <property type="project" value="InterPro"/>
</dbReference>
<comment type="similarity">
    <text evidence="1">Belongs to the ABC transporter superfamily.</text>
</comment>
<evidence type="ECO:0000256" key="4">
    <source>
        <dbReference type="ARBA" id="ARBA00022840"/>
    </source>
</evidence>
<evidence type="ECO:0000313" key="7">
    <source>
        <dbReference type="EMBL" id="HJA04241.1"/>
    </source>
</evidence>
<dbReference type="InterPro" id="IPR003593">
    <property type="entry name" value="AAA+_ATPase"/>
</dbReference>
<protein>
    <submittedName>
        <fullName evidence="7">ABC transporter ATP-binding protein</fullName>
    </submittedName>
</protein>
<dbReference type="SUPFAM" id="SSF52540">
    <property type="entry name" value="P-loop containing nucleoside triphosphate hydrolases"/>
    <property type="match status" value="1"/>
</dbReference>
<gene>
    <name evidence="7" type="ORF">H9800_05215</name>
</gene>
<feature type="compositionally biased region" description="Low complexity" evidence="5">
    <location>
        <begin position="321"/>
        <end position="336"/>
    </location>
</feature>
<keyword evidence="3" id="KW-0547">Nucleotide-binding</keyword>
<feature type="region of interest" description="Disordered" evidence="5">
    <location>
        <begin position="424"/>
        <end position="463"/>
    </location>
</feature>
<comment type="caution">
    <text evidence="7">The sequence shown here is derived from an EMBL/GenBank/DDBJ whole genome shotgun (WGS) entry which is preliminary data.</text>
</comment>
<dbReference type="PROSITE" id="PS50893">
    <property type="entry name" value="ABC_TRANSPORTER_2"/>
    <property type="match status" value="1"/>
</dbReference>